<comment type="caution">
    <text evidence="1">The sequence shown here is derived from an EMBL/GenBank/DDBJ whole genome shotgun (WGS) entry which is preliminary data.</text>
</comment>
<keyword evidence="2" id="KW-1185">Reference proteome</keyword>
<gene>
    <name evidence="1" type="ORF">LTS18_003707</name>
</gene>
<proteinExistence type="predicted"/>
<organism evidence="1 2">
    <name type="scientific">Coniosporium uncinatum</name>
    <dbReference type="NCBI Taxonomy" id="93489"/>
    <lineage>
        <taxon>Eukaryota</taxon>
        <taxon>Fungi</taxon>
        <taxon>Dikarya</taxon>
        <taxon>Ascomycota</taxon>
        <taxon>Pezizomycotina</taxon>
        <taxon>Dothideomycetes</taxon>
        <taxon>Dothideomycetes incertae sedis</taxon>
        <taxon>Coniosporium</taxon>
    </lineage>
</organism>
<dbReference type="Proteomes" id="UP001186974">
    <property type="component" value="Unassembled WGS sequence"/>
</dbReference>
<dbReference type="EMBL" id="JAWDJW010000874">
    <property type="protein sequence ID" value="KAK3079870.1"/>
    <property type="molecule type" value="Genomic_DNA"/>
</dbReference>
<reference evidence="1" key="1">
    <citation type="submission" date="2024-09" db="EMBL/GenBank/DDBJ databases">
        <title>Black Yeasts Isolated from many extreme environments.</title>
        <authorList>
            <person name="Coleine C."/>
            <person name="Stajich J.E."/>
            <person name="Selbmann L."/>
        </authorList>
    </citation>
    <scope>NUCLEOTIDE SEQUENCE</scope>
    <source>
        <strain evidence="1">CCFEE 5737</strain>
    </source>
</reference>
<evidence type="ECO:0000313" key="2">
    <source>
        <dbReference type="Proteomes" id="UP001186974"/>
    </source>
</evidence>
<accession>A0ACC3DSW4</accession>
<name>A0ACC3DSW4_9PEZI</name>
<protein>
    <submittedName>
        <fullName evidence="1">Uncharacterized protein</fullName>
    </submittedName>
</protein>
<evidence type="ECO:0000313" key="1">
    <source>
        <dbReference type="EMBL" id="KAK3079870.1"/>
    </source>
</evidence>
<sequence length="248" mass="28465">MDPITVTSLIGPNSKPFHVHRDLLVKRSSCCRAVFEGHFRGAKEGVLNLQTVEEEPFRAYMHWLYTGGLGEQKDGEKDDEAKTREAQHKFIYYLTSLYVVADRLDTPGLRNQIIGAAIDFHEDDDFPRTTVLCEVFSVLPESSKLGQLLLEISAHRYDTEYAGQEDNELLYLARLPPRVLAQLFRASRAAAEEAAIEAEPYYIEDFCNFYHEHIDLEEKASCPRDRDNKFREGLKDMSLLEFWTVDAP</sequence>